<protein>
    <submittedName>
        <fullName evidence="10">Glycosyltransferase</fullName>
    </submittedName>
</protein>
<keyword evidence="6 8" id="KW-1133">Transmembrane helix</keyword>
<dbReference type="PANTHER" id="PTHR48090">
    <property type="entry name" value="UNDECAPRENYL-PHOSPHATE 4-DEOXY-4-FORMAMIDO-L-ARABINOSE TRANSFERASE-RELATED"/>
    <property type="match status" value="1"/>
</dbReference>
<feature type="transmembrane region" description="Helical" evidence="8">
    <location>
        <begin position="242"/>
        <end position="263"/>
    </location>
</feature>
<feature type="domain" description="Glycosyltransferase 2-like" evidence="9">
    <location>
        <begin position="16"/>
        <end position="178"/>
    </location>
</feature>
<gene>
    <name evidence="10" type="ORF">GJ697_19750</name>
</gene>
<evidence type="ECO:0000313" key="11">
    <source>
        <dbReference type="Proteomes" id="UP000481037"/>
    </source>
</evidence>
<dbReference type="CDD" id="cd04187">
    <property type="entry name" value="DPM1_like_bac"/>
    <property type="match status" value="1"/>
</dbReference>
<evidence type="ECO:0000256" key="8">
    <source>
        <dbReference type="SAM" id="Phobius"/>
    </source>
</evidence>
<dbReference type="GO" id="GO:0005886">
    <property type="term" value="C:plasma membrane"/>
    <property type="evidence" value="ECO:0007669"/>
    <property type="project" value="TreeGrafter"/>
</dbReference>
<dbReference type="InterPro" id="IPR050256">
    <property type="entry name" value="Glycosyltransferase_2"/>
</dbReference>
<dbReference type="PANTHER" id="PTHR48090:SF3">
    <property type="entry name" value="UNDECAPRENYL-PHOSPHATE 4-DEOXY-4-FORMAMIDO-L-ARABINOSE TRANSFERASE"/>
    <property type="match status" value="1"/>
</dbReference>
<accession>A0A6L5QJX6</accession>
<dbReference type="Pfam" id="PF00535">
    <property type="entry name" value="Glycos_transf_2"/>
    <property type="match status" value="1"/>
</dbReference>
<keyword evidence="5" id="KW-0448">Lipopolysaccharide biosynthesis</keyword>
<evidence type="ECO:0000256" key="3">
    <source>
        <dbReference type="ARBA" id="ARBA00022679"/>
    </source>
</evidence>
<proteinExistence type="predicted"/>
<dbReference type="AlphaFoldDB" id="A0A6L5QJX6"/>
<comment type="caution">
    <text evidence="10">The sequence shown here is derived from an EMBL/GenBank/DDBJ whole genome shotgun (WGS) entry which is preliminary data.</text>
</comment>
<dbReference type="SUPFAM" id="SSF53448">
    <property type="entry name" value="Nucleotide-diphospho-sugar transferases"/>
    <property type="match status" value="1"/>
</dbReference>
<evidence type="ECO:0000256" key="2">
    <source>
        <dbReference type="ARBA" id="ARBA00022676"/>
    </source>
</evidence>
<evidence type="ECO:0000256" key="7">
    <source>
        <dbReference type="ARBA" id="ARBA00023136"/>
    </source>
</evidence>
<keyword evidence="1" id="KW-1003">Cell membrane</keyword>
<dbReference type="Proteomes" id="UP000481037">
    <property type="component" value="Unassembled WGS sequence"/>
</dbReference>
<dbReference type="EMBL" id="WKJM01000017">
    <property type="protein sequence ID" value="MRX10076.1"/>
    <property type="molecule type" value="Genomic_DNA"/>
</dbReference>
<keyword evidence="3 10" id="KW-0808">Transferase</keyword>
<evidence type="ECO:0000256" key="4">
    <source>
        <dbReference type="ARBA" id="ARBA00022692"/>
    </source>
</evidence>
<evidence type="ECO:0000256" key="6">
    <source>
        <dbReference type="ARBA" id="ARBA00022989"/>
    </source>
</evidence>
<dbReference type="InterPro" id="IPR001173">
    <property type="entry name" value="Glyco_trans_2-like"/>
</dbReference>
<keyword evidence="4 8" id="KW-0812">Transmembrane</keyword>
<keyword evidence="2" id="KW-0328">Glycosyltransferase</keyword>
<evidence type="ECO:0000256" key="1">
    <source>
        <dbReference type="ARBA" id="ARBA00022475"/>
    </source>
</evidence>
<feature type="transmembrane region" description="Helical" evidence="8">
    <location>
        <begin position="275"/>
        <end position="296"/>
    </location>
</feature>
<dbReference type="InterPro" id="IPR029044">
    <property type="entry name" value="Nucleotide-diphossugar_trans"/>
</dbReference>
<dbReference type="GO" id="GO:0009103">
    <property type="term" value="P:lipopolysaccharide biosynthetic process"/>
    <property type="evidence" value="ECO:0007669"/>
    <property type="project" value="UniProtKB-KW"/>
</dbReference>
<reference evidence="10 11" key="1">
    <citation type="submission" date="2019-11" db="EMBL/GenBank/DDBJ databases">
        <title>Novel species isolated from a subtropical stream in China.</title>
        <authorList>
            <person name="Lu H."/>
        </authorList>
    </citation>
    <scope>NUCLEOTIDE SEQUENCE [LARGE SCALE GENOMIC DNA]</scope>
    <source>
        <strain evidence="10 11">FT25W</strain>
    </source>
</reference>
<sequence>MAADLPLPPAAALALSFVIPVYGSEKVLPELVSRLQAVLDTLPAVRGSYEVIFVCDRSPDRSWHVIQQLSAQYPWVRGILLRMNAGQHNALMAGFAQARGAIVMTMDDDLQHAPSDIPALLDELASGRDVVYARFKNRKHASWKIAGSRLNDMVAGYLMQKPKGLYLSPFRAMRAEIVRDILRYRGPYVYVDGLLLSVTRNIGTVDVEHHDRFAGDSGYSLRKSISLWLKMATSFSIVPLRLTSFAGLFLAGLGFLLAILLIIQKFTIDKMPIGWSSLIVTILIIGGAQLVALGMLGEYLGRVLLTLNSRPQYVIGDSIGLLAADDQNHKDL</sequence>
<evidence type="ECO:0000313" key="10">
    <source>
        <dbReference type="EMBL" id="MRX10076.1"/>
    </source>
</evidence>
<dbReference type="RefSeq" id="WP_154366379.1">
    <property type="nucleotide sequence ID" value="NZ_WKJM01000017.1"/>
</dbReference>
<dbReference type="Gene3D" id="3.90.550.10">
    <property type="entry name" value="Spore Coat Polysaccharide Biosynthesis Protein SpsA, Chain A"/>
    <property type="match status" value="1"/>
</dbReference>
<evidence type="ECO:0000259" key="9">
    <source>
        <dbReference type="Pfam" id="PF00535"/>
    </source>
</evidence>
<organism evidence="10 11">
    <name type="scientific">Duganella alba</name>
    <dbReference type="NCBI Taxonomy" id="2666081"/>
    <lineage>
        <taxon>Bacteria</taxon>
        <taxon>Pseudomonadati</taxon>
        <taxon>Pseudomonadota</taxon>
        <taxon>Betaproteobacteria</taxon>
        <taxon>Burkholderiales</taxon>
        <taxon>Oxalobacteraceae</taxon>
        <taxon>Telluria group</taxon>
        <taxon>Duganella</taxon>
    </lineage>
</organism>
<keyword evidence="7 8" id="KW-0472">Membrane</keyword>
<keyword evidence="11" id="KW-1185">Reference proteome</keyword>
<name>A0A6L5QJX6_9BURK</name>
<dbReference type="GO" id="GO:0099621">
    <property type="term" value="F:undecaprenyl-phosphate 4-deoxy-4-formamido-L-arabinose transferase activity"/>
    <property type="evidence" value="ECO:0007669"/>
    <property type="project" value="TreeGrafter"/>
</dbReference>
<evidence type="ECO:0000256" key="5">
    <source>
        <dbReference type="ARBA" id="ARBA00022985"/>
    </source>
</evidence>